<proteinExistence type="predicted"/>
<gene>
    <name evidence="1" type="ORF">M9H77_07921</name>
</gene>
<sequence>MWLHWVGPRTYYIIGRAVETGDPHISPDFQTLLNPINPVDSVTENIVQQWESSQWFSNARYDDTHSGAFLDIGSGSPIDDLIEFGIQLLDWNNSMTDIQLGMRFVDKVKAVSAVRKCYYHSDDNYYLWYIRIKKKATHNRGEINRFVKEYTCLIQIEQNKHRNLSLKFISMSISHQVTNDPEIPVSNIIQEVKYFHQHHEEAENCVHPFPTRIFDKFLRIEMKSREHKVTTYNPQEGIYMVKSPIWVSGTGNNVYTLRLNNKSCSCVKWQTYTMPCSHVLAVCRENGSRTDTYVPEIYSRQTYRRTYQANFYPVLSENFWKDVPFNLTFYPPNMKNERGMK</sequence>
<evidence type="ECO:0000313" key="2">
    <source>
        <dbReference type="Proteomes" id="UP001060085"/>
    </source>
</evidence>
<organism evidence="1 2">
    <name type="scientific">Catharanthus roseus</name>
    <name type="common">Madagascar periwinkle</name>
    <name type="synonym">Vinca rosea</name>
    <dbReference type="NCBI Taxonomy" id="4058"/>
    <lineage>
        <taxon>Eukaryota</taxon>
        <taxon>Viridiplantae</taxon>
        <taxon>Streptophyta</taxon>
        <taxon>Embryophyta</taxon>
        <taxon>Tracheophyta</taxon>
        <taxon>Spermatophyta</taxon>
        <taxon>Magnoliopsida</taxon>
        <taxon>eudicotyledons</taxon>
        <taxon>Gunneridae</taxon>
        <taxon>Pentapetalae</taxon>
        <taxon>asterids</taxon>
        <taxon>lamiids</taxon>
        <taxon>Gentianales</taxon>
        <taxon>Apocynaceae</taxon>
        <taxon>Rauvolfioideae</taxon>
        <taxon>Vinceae</taxon>
        <taxon>Catharanthinae</taxon>
        <taxon>Catharanthus</taxon>
    </lineage>
</organism>
<dbReference type="EMBL" id="CM044702">
    <property type="protein sequence ID" value="KAI5676971.1"/>
    <property type="molecule type" value="Genomic_DNA"/>
</dbReference>
<comment type="caution">
    <text evidence="1">The sequence shown here is derived from an EMBL/GenBank/DDBJ whole genome shotgun (WGS) entry which is preliminary data.</text>
</comment>
<keyword evidence="2" id="KW-1185">Reference proteome</keyword>
<reference evidence="2" key="1">
    <citation type="journal article" date="2023" name="Nat. Plants">
        <title>Single-cell RNA sequencing provides a high-resolution roadmap for understanding the multicellular compartmentation of specialized metabolism.</title>
        <authorList>
            <person name="Sun S."/>
            <person name="Shen X."/>
            <person name="Li Y."/>
            <person name="Li Y."/>
            <person name="Wang S."/>
            <person name="Li R."/>
            <person name="Zhang H."/>
            <person name="Shen G."/>
            <person name="Guo B."/>
            <person name="Wei J."/>
            <person name="Xu J."/>
            <person name="St-Pierre B."/>
            <person name="Chen S."/>
            <person name="Sun C."/>
        </authorList>
    </citation>
    <scope>NUCLEOTIDE SEQUENCE [LARGE SCALE GENOMIC DNA]</scope>
</reference>
<dbReference type="Proteomes" id="UP001060085">
    <property type="component" value="Linkage Group LG02"/>
</dbReference>
<name>A0ACC0BWF5_CATRO</name>
<evidence type="ECO:0000313" key="1">
    <source>
        <dbReference type="EMBL" id="KAI5676971.1"/>
    </source>
</evidence>
<accession>A0ACC0BWF5</accession>
<protein>
    <submittedName>
        <fullName evidence="1">Uncharacterized protein</fullName>
    </submittedName>
</protein>